<feature type="signal peptide" evidence="1">
    <location>
        <begin position="1"/>
        <end position="19"/>
    </location>
</feature>
<evidence type="ECO:0000313" key="2">
    <source>
        <dbReference type="EMBL" id="WOS95963.1"/>
    </source>
</evidence>
<name>A0AAF1BRE4_9STAP</name>
<organism evidence="2 3">
    <name type="scientific">Nosocomiicoccus massiliensis</name>
    <dbReference type="NCBI Taxonomy" id="1232430"/>
    <lineage>
        <taxon>Bacteria</taxon>
        <taxon>Bacillati</taxon>
        <taxon>Bacillota</taxon>
        <taxon>Bacilli</taxon>
        <taxon>Bacillales</taxon>
        <taxon>Staphylococcaceae</taxon>
        <taxon>Nosocomiicoccus</taxon>
    </lineage>
</organism>
<reference evidence="3" key="1">
    <citation type="submission" date="2017-09" db="EMBL/GenBank/DDBJ databases">
        <title>Bacterial strain isolated from the female urinary microbiota.</title>
        <authorList>
            <person name="Thomas-White K."/>
            <person name="Kumar N."/>
            <person name="Forster S."/>
            <person name="Putonti C."/>
            <person name="Lawley T."/>
            <person name="Wolfe A.J."/>
        </authorList>
    </citation>
    <scope>NUCLEOTIDE SEQUENCE [LARGE SCALE GENOMIC DNA]</scope>
    <source>
        <strain evidence="3">UMB0959</strain>
    </source>
</reference>
<gene>
    <name evidence="2" type="ORF">CJ229_007705</name>
</gene>
<feature type="chain" id="PRO_5042278687" evidence="1">
    <location>
        <begin position="20"/>
        <end position="296"/>
    </location>
</feature>
<keyword evidence="1" id="KW-0732">Signal</keyword>
<protein>
    <submittedName>
        <fullName evidence="2">EMYY motif lipoprotein</fullName>
    </submittedName>
</protein>
<dbReference type="RefSeq" id="WP_070709356.1">
    <property type="nucleotide sequence ID" value="NZ_CP136964.1"/>
</dbReference>
<dbReference type="NCBIfam" id="NF033194">
    <property type="entry name" value="lipo_EMYY"/>
    <property type="match status" value="1"/>
</dbReference>
<dbReference type="PROSITE" id="PS51257">
    <property type="entry name" value="PROKAR_LIPOPROTEIN"/>
    <property type="match status" value="1"/>
</dbReference>
<dbReference type="InterPro" id="IPR048013">
    <property type="entry name" value="EMYY_lipop"/>
</dbReference>
<dbReference type="Proteomes" id="UP000243626">
    <property type="component" value="Chromosome"/>
</dbReference>
<accession>A0AAF1BRE4</accession>
<dbReference type="EMBL" id="CP136964">
    <property type="protein sequence ID" value="WOS95963.1"/>
    <property type="molecule type" value="Genomic_DNA"/>
</dbReference>
<evidence type="ECO:0000256" key="1">
    <source>
        <dbReference type="SAM" id="SignalP"/>
    </source>
</evidence>
<keyword evidence="2" id="KW-0449">Lipoprotein</keyword>
<proteinExistence type="predicted"/>
<sequence>MFRYLKLTILLGTVFIISACQSSLESDIQQYEENMEDIYELDRQFLEALDELDLKQLETVYATEADVSKDDIAEIKKVVDESLVPLSTKMNEKIETVEVSNEELKEVHEDYVESLELKETFAKELGRGIDLYLSYKESTNQLIKDGEAVSAAKKERQSIIQGNHSKVAAAEIDQVIDIVNERSGELEENVGLLQSDNDVAEKQRIVDEVLMPILDTQIDKLNQLSLETDEAKSVRSISLEMFYTFKSYYKERINIIQVYEEEQNLQIQNIVPKTESFNKLDMTYSEKLNQLKESTK</sequence>
<keyword evidence="3" id="KW-1185">Reference proteome</keyword>
<dbReference type="KEGG" id="nmy:CJ229_007705"/>
<dbReference type="AlphaFoldDB" id="A0AAF1BRE4"/>
<evidence type="ECO:0000313" key="3">
    <source>
        <dbReference type="Proteomes" id="UP000243626"/>
    </source>
</evidence>